<dbReference type="InterPro" id="IPR010987">
    <property type="entry name" value="Glutathione-S-Trfase_C-like"/>
</dbReference>
<dbReference type="InterPro" id="IPR000924">
    <property type="entry name" value="Glu/Gln-tRNA-synth"/>
</dbReference>
<keyword evidence="5 12" id="KW-0436">Ligase</keyword>
<evidence type="ECO:0000256" key="12">
    <source>
        <dbReference type="RuleBase" id="RU363037"/>
    </source>
</evidence>
<dbReference type="VEuPathDB" id="CryptoDB:Vbra_19782"/>
<organism evidence="15 16">
    <name type="scientific">Vitrella brassicaformis (strain CCMP3155)</name>
    <dbReference type="NCBI Taxonomy" id="1169540"/>
    <lineage>
        <taxon>Eukaryota</taxon>
        <taxon>Sar</taxon>
        <taxon>Alveolata</taxon>
        <taxon>Colpodellida</taxon>
        <taxon>Vitrellaceae</taxon>
        <taxon>Vitrella</taxon>
    </lineage>
</organism>
<evidence type="ECO:0000256" key="10">
    <source>
        <dbReference type="ARBA" id="ARBA00030865"/>
    </source>
</evidence>
<dbReference type="PhylomeDB" id="A0A0G4H7R9"/>
<protein>
    <recommendedName>
        <fullName evidence="3">glutamate--tRNA ligase</fullName>
        <ecNumber evidence="3">6.1.1.17</ecNumber>
    </recommendedName>
    <alternativeName>
        <fullName evidence="10">Glutamyl-tRNA synthetase</fullName>
    </alternativeName>
</protein>
<dbReference type="InterPro" id="IPR004526">
    <property type="entry name" value="Glu-tRNA-synth_arc/euk"/>
</dbReference>
<keyword evidence="4" id="KW-0963">Cytoplasm</keyword>
<evidence type="ECO:0000256" key="9">
    <source>
        <dbReference type="ARBA" id="ARBA00023146"/>
    </source>
</evidence>
<dbReference type="SUPFAM" id="SSF50715">
    <property type="entry name" value="Ribosomal protein L25-like"/>
    <property type="match status" value="1"/>
</dbReference>
<comment type="subcellular location">
    <subcellularLocation>
        <location evidence="1">Cytoplasm</location>
    </subcellularLocation>
</comment>
<dbReference type="InterPro" id="IPR020059">
    <property type="entry name" value="Glu/Gln-tRNA-synth_Ib_codon-bd"/>
</dbReference>
<dbReference type="GO" id="GO:0004818">
    <property type="term" value="F:glutamate-tRNA ligase activity"/>
    <property type="evidence" value="ECO:0007669"/>
    <property type="project" value="UniProtKB-EC"/>
</dbReference>
<evidence type="ECO:0000256" key="1">
    <source>
        <dbReference type="ARBA" id="ARBA00004496"/>
    </source>
</evidence>
<evidence type="ECO:0000256" key="7">
    <source>
        <dbReference type="ARBA" id="ARBA00022840"/>
    </source>
</evidence>
<keyword evidence="7 12" id="KW-0067">ATP-binding</keyword>
<proteinExistence type="inferred from homology"/>
<evidence type="ECO:0000259" key="14">
    <source>
        <dbReference type="PROSITE" id="PS50405"/>
    </source>
</evidence>
<sequence>MLRRGLGPLRSWPRRQSTCVMSGNAYTLHLPSSTDASSYPLCSLITAALVNWQGDLKVNNHIDQTTASSSSADGEVRLDLPSKKTFVASDQSVARLLARLTNDTLGLYGGSGSVAMSSVDHWVEWAATRGGEGGALGELDGWLKLRTFIVGRRLSLADLAVFAKIGKQSKFQTDHLLKAYPHVKRWFTFVYRQPVVHLTLCELKVVQTTAALSGGLPARGGGGHPHKKGPASGGQSAAEAPSSQFGKLEGGVMGEVVVRFPPEPSGYLHVGHAKAAMINNFYARSYNGTLIIRFDDTNPAREKEEFQEEILEDCKRLGIKADKVSFTSDYFPQLQDMCTKLIKEGKAYVDDTPQEQMRLERGEGIESRNRQNTVEDNLKLWDEMLKGTPKGQECCVRARIDMQAKNKCMRDPAVYRCVTDIPHHRTKTAFTAYPMYDFCCPVVDALEGVTHAMRTSEYADRYDQYKWMLQACGLRDVHVLEFSRLNFVNTVLSKRKLQWFVDEGIVDSWKDPRFPTVQGMLRRGLQVKALWDFIDEQGPTKANNLMEWDKLWTKNKQIIDPIVPRYSAVGSDAVLFHLVDGPPEPLARVRPLHPKTAEVGEAAYFVYKNVLIEKDDAALCEQGEEVTLMRWGNCVVDRIDKDGEGNVTHMEGHLHLDGDVKKTKKKLHWLPALDTRLAPCVLREYDHIISKKKPEEDDKIQDLANRNSQFDTAAMGDPLLKHLKEDSVMQLERRGYFRVDQVYWPGKRALVLIKIPDGKSKPMSAVSTKLDPAAMMSGGRLGGAAAAAKAQNGQ</sequence>
<name>A0A0G4H7R9_VITBC</name>
<dbReference type="InterPro" id="IPR011035">
    <property type="entry name" value="Ribosomal_bL25/Gln-tRNA_synth"/>
</dbReference>
<dbReference type="InterPro" id="IPR001412">
    <property type="entry name" value="aa-tRNA-synth_I_CS"/>
</dbReference>
<dbReference type="PANTHER" id="PTHR43097:SF5">
    <property type="entry name" value="GLUTAMATE--TRNA LIGASE"/>
    <property type="match status" value="1"/>
</dbReference>
<dbReference type="InterPro" id="IPR020058">
    <property type="entry name" value="Glu/Gln-tRNA-synth_Ib_cat-dom"/>
</dbReference>
<dbReference type="Pfam" id="PF00043">
    <property type="entry name" value="GST_C"/>
    <property type="match status" value="1"/>
</dbReference>
<dbReference type="Gene3D" id="1.20.1050.130">
    <property type="match status" value="1"/>
</dbReference>
<comment type="catalytic activity">
    <reaction evidence="11">
        <text>tRNA(Glu) + L-glutamate + ATP = L-glutamyl-tRNA(Glu) + AMP + diphosphate</text>
        <dbReference type="Rhea" id="RHEA:23540"/>
        <dbReference type="Rhea" id="RHEA-COMP:9663"/>
        <dbReference type="Rhea" id="RHEA-COMP:9680"/>
        <dbReference type="ChEBI" id="CHEBI:29985"/>
        <dbReference type="ChEBI" id="CHEBI:30616"/>
        <dbReference type="ChEBI" id="CHEBI:33019"/>
        <dbReference type="ChEBI" id="CHEBI:78442"/>
        <dbReference type="ChEBI" id="CHEBI:78520"/>
        <dbReference type="ChEBI" id="CHEBI:456215"/>
        <dbReference type="EC" id="6.1.1.17"/>
    </reaction>
</comment>
<evidence type="ECO:0000256" key="4">
    <source>
        <dbReference type="ARBA" id="ARBA00022490"/>
    </source>
</evidence>
<comment type="similarity">
    <text evidence="2">Belongs to the class-I aminoacyl-tRNA synthetase family. Glutamate--tRNA ligase type 2 subfamily.</text>
</comment>
<dbReference type="InterPro" id="IPR049437">
    <property type="entry name" value="tRNA-synt_1c_C2"/>
</dbReference>
<dbReference type="InterPro" id="IPR036282">
    <property type="entry name" value="Glutathione-S-Trfase_C_sf"/>
</dbReference>
<dbReference type="Pfam" id="PF00749">
    <property type="entry name" value="tRNA-synt_1c"/>
    <property type="match status" value="1"/>
</dbReference>
<keyword evidence="16" id="KW-1185">Reference proteome</keyword>
<feature type="domain" description="GST C-terminal" evidence="14">
    <location>
        <begin position="89"/>
        <end position="212"/>
    </location>
</feature>
<dbReference type="InterPro" id="IPR004046">
    <property type="entry name" value="GST_C"/>
</dbReference>
<dbReference type="OMA" id="CPVVDSH"/>
<keyword evidence="6 12" id="KW-0547">Nucleotide-binding</keyword>
<dbReference type="FunFam" id="3.90.800.10:FF:000001">
    <property type="entry name" value="Glutamine--tRNA ligase"/>
    <property type="match status" value="1"/>
</dbReference>
<dbReference type="SUPFAM" id="SSF47616">
    <property type="entry name" value="GST C-terminal domain-like"/>
    <property type="match status" value="1"/>
</dbReference>
<evidence type="ECO:0000256" key="13">
    <source>
        <dbReference type="SAM" id="MobiDB-lite"/>
    </source>
</evidence>
<dbReference type="NCBIfam" id="TIGR00463">
    <property type="entry name" value="gltX_arch"/>
    <property type="match status" value="1"/>
</dbReference>
<evidence type="ECO:0000256" key="2">
    <source>
        <dbReference type="ARBA" id="ARBA00008927"/>
    </source>
</evidence>
<dbReference type="PROSITE" id="PS50405">
    <property type="entry name" value="GST_CTER"/>
    <property type="match status" value="1"/>
</dbReference>
<dbReference type="FunCoup" id="A0A0G4H7R9">
    <property type="interactions" value="378"/>
</dbReference>
<evidence type="ECO:0000256" key="5">
    <source>
        <dbReference type="ARBA" id="ARBA00022598"/>
    </source>
</evidence>
<dbReference type="GO" id="GO:0017102">
    <property type="term" value="C:methionyl glutamyl tRNA synthetase complex"/>
    <property type="evidence" value="ECO:0007669"/>
    <property type="project" value="TreeGrafter"/>
</dbReference>
<dbReference type="GO" id="GO:0005524">
    <property type="term" value="F:ATP binding"/>
    <property type="evidence" value="ECO:0007669"/>
    <property type="project" value="UniProtKB-KW"/>
</dbReference>
<dbReference type="PRINTS" id="PR00987">
    <property type="entry name" value="TRNASYNTHGLU"/>
</dbReference>
<dbReference type="AlphaFoldDB" id="A0A0G4H7R9"/>
<dbReference type="Gene3D" id="3.40.50.620">
    <property type="entry name" value="HUPs"/>
    <property type="match status" value="1"/>
</dbReference>
<evidence type="ECO:0000313" key="15">
    <source>
        <dbReference type="EMBL" id="CEM39809.1"/>
    </source>
</evidence>
<evidence type="ECO:0000256" key="11">
    <source>
        <dbReference type="ARBA" id="ARBA00048351"/>
    </source>
</evidence>
<evidence type="ECO:0000256" key="3">
    <source>
        <dbReference type="ARBA" id="ARBA00012835"/>
    </source>
</evidence>
<dbReference type="FunFam" id="3.40.50.620:FF:000037">
    <property type="entry name" value="Glutamine--tRNA ligase cytoplasmic"/>
    <property type="match status" value="1"/>
</dbReference>
<dbReference type="Pfam" id="PF03950">
    <property type="entry name" value="tRNA-synt_1c_C"/>
    <property type="match status" value="1"/>
</dbReference>
<dbReference type="PANTHER" id="PTHR43097">
    <property type="entry name" value="GLUTAMINE-TRNA LIGASE"/>
    <property type="match status" value="1"/>
</dbReference>
<evidence type="ECO:0000313" key="16">
    <source>
        <dbReference type="Proteomes" id="UP000041254"/>
    </source>
</evidence>
<dbReference type="GO" id="GO:0006424">
    <property type="term" value="P:glutamyl-tRNA aminoacylation"/>
    <property type="evidence" value="ECO:0007669"/>
    <property type="project" value="InterPro"/>
</dbReference>
<evidence type="ECO:0000256" key="8">
    <source>
        <dbReference type="ARBA" id="ARBA00022917"/>
    </source>
</evidence>
<dbReference type="GO" id="GO:0005829">
    <property type="term" value="C:cytosol"/>
    <property type="evidence" value="ECO:0007669"/>
    <property type="project" value="TreeGrafter"/>
</dbReference>
<dbReference type="InterPro" id="IPR020056">
    <property type="entry name" value="Rbsml_bL25/Gln-tRNA_synth_N"/>
</dbReference>
<dbReference type="InterPro" id="IPR014729">
    <property type="entry name" value="Rossmann-like_a/b/a_fold"/>
</dbReference>
<dbReference type="InterPro" id="IPR050132">
    <property type="entry name" value="Gln/Glu-tRNA_Ligase"/>
</dbReference>
<keyword evidence="9 12" id="KW-0030">Aminoacyl-tRNA synthetase</keyword>
<dbReference type="Pfam" id="PF20974">
    <property type="entry name" value="tRNA-synt_1c_C2"/>
    <property type="match status" value="1"/>
</dbReference>
<gene>
    <name evidence="15" type="ORF">Vbra_19782</name>
</gene>
<dbReference type="Gene3D" id="2.40.240.10">
    <property type="entry name" value="Ribosomal Protein L25, Chain P"/>
    <property type="match status" value="1"/>
</dbReference>
<evidence type="ECO:0000256" key="6">
    <source>
        <dbReference type="ARBA" id="ARBA00022741"/>
    </source>
</evidence>
<dbReference type="HAMAP" id="MF_02076">
    <property type="entry name" value="Glu_tRNA_synth_type2"/>
    <property type="match status" value="1"/>
</dbReference>
<dbReference type="FunFam" id="1.10.1160.10:FF:000001">
    <property type="entry name" value="Glutamine--tRNA ligase"/>
    <property type="match status" value="1"/>
</dbReference>
<accession>A0A0G4H7R9</accession>
<dbReference type="EC" id="6.1.1.17" evidence="3"/>
<feature type="region of interest" description="Disordered" evidence="13">
    <location>
        <begin position="215"/>
        <end position="242"/>
    </location>
</feature>
<dbReference type="STRING" id="1169540.A0A0G4H7R9"/>
<dbReference type="EMBL" id="CDMY01001052">
    <property type="protein sequence ID" value="CEM39809.1"/>
    <property type="molecule type" value="Genomic_DNA"/>
</dbReference>
<dbReference type="InParanoid" id="A0A0G4H7R9"/>
<dbReference type="OrthoDB" id="10250478at2759"/>
<dbReference type="Proteomes" id="UP000041254">
    <property type="component" value="Unassembled WGS sequence"/>
</dbReference>
<dbReference type="PROSITE" id="PS00178">
    <property type="entry name" value="AA_TRNA_LIGASE_I"/>
    <property type="match status" value="1"/>
</dbReference>
<dbReference type="SUPFAM" id="SSF52374">
    <property type="entry name" value="Nucleotidylyl transferase"/>
    <property type="match status" value="1"/>
</dbReference>
<reference evidence="15 16" key="1">
    <citation type="submission" date="2014-11" db="EMBL/GenBank/DDBJ databases">
        <authorList>
            <person name="Zhu J."/>
            <person name="Qi W."/>
            <person name="Song R."/>
        </authorList>
    </citation>
    <scope>NUCLEOTIDE SEQUENCE [LARGE SCALE GENOMIC DNA]</scope>
</reference>
<keyword evidence="8 12" id="KW-0648">Protein biosynthesis</keyword>